<evidence type="ECO:0008006" key="5">
    <source>
        <dbReference type="Google" id="ProtNLM"/>
    </source>
</evidence>
<protein>
    <recommendedName>
        <fullName evidence="5">VapB-type antitoxin</fullName>
    </recommendedName>
</protein>
<dbReference type="OrthoDB" id="45710at2157"/>
<dbReference type="EMBL" id="CP013694">
    <property type="protein sequence ID" value="ALU29945.1"/>
    <property type="molecule type" value="Genomic_DNA"/>
</dbReference>
<dbReference type="InterPro" id="IPR039709">
    <property type="entry name" value="VapB3-like"/>
</dbReference>
<name>A0A0U3GMH0_9CREN</name>
<dbReference type="PANTHER" id="PTHR42244">
    <property type="entry name" value="ANTITOXIN VAPB3-RELATED"/>
    <property type="match status" value="1"/>
</dbReference>
<reference evidence="3 4" key="1">
    <citation type="submission" date="2015-12" db="EMBL/GenBank/DDBJ databases">
        <title>A stable core within a dynamic pangenome in Sulfolobus acidocaldarius.</title>
        <authorList>
            <person name="Anderson R."/>
            <person name="Kouris A."/>
            <person name="Seward C."/>
            <person name="Campbell K."/>
            <person name="Whitaker R."/>
        </authorList>
    </citation>
    <scope>NUCLEOTIDE SEQUENCE [LARGE SCALE GENOMIC DNA]</scope>
    <source>
        <strain evidence="1 4">GG12-C01-09</strain>
        <strain evidence="2 3">NG05B_CO5_07</strain>
    </source>
</reference>
<dbReference type="AlphaFoldDB" id="A0A0U3GMH0"/>
<dbReference type="GeneID" id="14552460"/>
<evidence type="ECO:0000313" key="4">
    <source>
        <dbReference type="Proteomes" id="UP000065473"/>
    </source>
</evidence>
<evidence type="ECO:0000313" key="3">
    <source>
        <dbReference type="Proteomes" id="UP000060043"/>
    </source>
</evidence>
<organism evidence="1 4">
    <name type="scientific">Sulfolobus acidocaldarius</name>
    <dbReference type="NCBI Taxonomy" id="2285"/>
    <lineage>
        <taxon>Archaea</taxon>
        <taxon>Thermoproteota</taxon>
        <taxon>Thermoprotei</taxon>
        <taxon>Sulfolobales</taxon>
        <taxon>Sulfolobaceae</taxon>
        <taxon>Sulfolobus</taxon>
    </lineage>
</organism>
<evidence type="ECO:0000313" key="1">
    <source>
        <dbReference type="EMBL" id="ALU29945.1"/>
    </source>
</evidence>
<gene>
    <name evidence="1" type="ORF">ATY89_08340</name>
    <name evidence="2" type="ORF">ATZ20_11355</name>
</gene>
<dbReference type="EMBL" id="CP013695">
    <property type="protein sequence ID" value="ALU32688.1"/>
    <property type="molecule type" value="Genomic_DNA"/>
</dbReference>
<accession>A0A0U3GMH0</accession>
<dbReference type="RefSeq" id="WP_011278752.1">
    <property type="nucleotide sequence ID" value="NZ_BHWZ01000005.1"/>
</dbReference>
<evidence type="ECO:0000313" key="2">
    <source>
        <dbReference type="EMBL" id="ALU32688.1"/>
    </source>
</evidence>
<dbReference type="Proteomes" id="UP000060043">
    <property type="component" value="Chromosome"/>
</dbReference>
<sequence>MKVVYSIRIDKRLREEMQKYNIKWREEIENFIARKTEELKEEEILRETEEKLKDIKGVKRGEVARLVREDRDSN</sequence>
<dbReference type="Proteomes" id="UP000065473">
    <property type="component" value="Chromosome"/>
</dbReference>
<proteinExistence type="predicted"/>
<dbReference type="PANTHER" id="PTHR42244:SF2">
    <property type="entry name" value="ANTITOXIN VAPB3-RELATED"/>
    <property type="match status" value="1"/>
</dbReference>